<dbReference type="RefSeq" id="WP_344065181.1">
    <property type="nucleotide sequence ID" value="NZ_BAAAOH010000001.1"/>
</dbReference>
<evidence type="ECO:0000313" key="2">
    <source>
        <dbReference type="Proteomes" id="UP001500326"/>
    </source>
</evidence>
<name>A0ABN2T055_9MICO</name>
<sequence>MTTTLRRERVILTESFDLPLARRAAFRLFTARGERLWVAGWSPEFFADIADDLAIGTVFRTYDDSGRATTWVVVDCELGHRLRYARVVDEVNAGTVEVTLEDIENGCRIAVTYDLTSTDPDSDAALRLFADGYGPFIRTWAEMIQIHLDAGGPLPDSI</sequence>
<dbReference type="SUPFAM" id="SSF55961">
    <property type="entry name" value="Bet v1-like"/>
    <property type="match status" value="1"/>
</dbReference>
<dbReference type="EMBL" id="BAAAOH010000001">
    <property type="protein sequence ID" value="GAA1995455.1"/>
    <property type="molecule type" value="Genomic_DNA"/>
</dbReference>
<comment type="caution">
    <text evidence="1">The sequence shown here is derived from an EMBL/GenBank/DDBJ whole genome shotgun (WGS) entry which is preliminary data.</text>
</comment>
<dbReference type="Proteomes" id="UP001500326">
    <property type="component" value="Unassembled WGS sequence"/>
</dbReference>
<gene>
    <name evidence="1" type="ORF">GCM10009777_34560</name>
</gene>
<accession>A0ABN2T055</accession>
<evidence type="ECO:0008006" key="3">
    <source>
        <dbReference type="Google" id="ProtNLM"/>
    </source>
</evidence>
<organism evidence="1 2">
    <name type="scientific">Microbacterium pumilum</name>
    <dbReference type="NCBI Taxonomy" id="344165"/>
    <lineage>
        <taxon>Bacteria</taxon>
        <taxon>Bacillati</taxon>
        <taxon>Actinomycetota</taxon>
        <taxon>Actinomycetes</taxon>
        <taxon>Micrococcales</taxon>
        <taxon>Microbacteriaceae</taxon>
        <taxon>Microbacterium</taxon>
    </lineage>
</organism>
<dbReference type="Gene3D" id="3.30.530.20">
    <property type="match status" value="1"/>
</dbReference>
<protein>
    <recommendedName>
        <fullName evidence="3">SRPBCC family protein</fullName>
    </recommendedName>
</protein>
<dbReference type="InterPro" id="IPR023393">
    <property type="entry name" value="START-like_dom_sf"/>
</dbReference>
<evidence type="ECO:0000313" key="1">
    <source>
        <dbReference type="EMBL" id="GAA1995455.1"/>
    </source>
</evidence>
<reference evidence="1 2" key="1">
    <citation type="journal article" date="2019" name="Int. J. Syst. Evol. Microbiol.">
        <title>The Global Catalogue of Microorganisms (GCM) 10K type strain sequencing project: providing services to taxonomists for standard genome sequencing and annotation.</title>
        <authorList>
            <consortium name="The Broad Institute Genomics Platform"/>
            <consortium name="The Broad Institute Genome Sequencing Center for Infectious Disease"/>
            <person name="Wu L."/>
            <person name="Ma J."/>
        </authorList>
    </citation>
    <scope>NUCLEOTIDE SEQUENCE [LARGE SCALE GENOMIC DNA]</scope>
    <source>
        <strain evidence="1 2">JCM 14902</strain>
    </source>
</reference>
<proteinExistence type="predicted"/>
<keyword evidence="2" id="KW-1185">Reference proteome</keyword>